<sequence>MDEHAFGWSDDETRELSEQVEPWVEERDVHAVEQEMGDGLVQLLQMKKETRSSGVRRKIGD</sequence>
<evidence type="ECO:0000313" key="3">
    <source>
        <dbReference type="Proteomes" id="UP000756132"/>
    </source>
</evidence>
<dbReference type="GeneID" id="71986760"/>
<accession>A0A9Q8UQW1</accession>
<name>A0A9Q8UQW1_PASFU</name>
<reference evidence="2" key="1">
    <citation type="submission" date="2021-12" db="EMBL/GenBank/DDBJ databases">
        <authorList>
            <person name="Zaccaron A."/>
            <person name="Stergiopoulos I."/>
        </authorList>
    </citation>
    <scope>NUCLEOTIDE SEQUENCE</scope>
    <source>
        <strain evidence="2">Race5_Kim</strain>
    </source>
</reference>
<feature type="region of interest" description="Disordered" evidence="1">
    <location>
        <begin position="1"/>
        <end position="21"/>
    </location>
</feature>
<organism evidence="2 3">
    <name type="scientific">Passalora fulva</name>
    <name type="common">Tomato leaf mold</name>
    <name type="synonym">Cladosporium fulvum</name>
    <dbReference type="NCBI Taxonomy" id="5499"/>
    <lineage>
        <taxon>Eukaryota</taxon>
        <taxon>Fungi</taxon>
        <taxon>Dikarya</taxon>
        <taxon>Ascomycota</taxon>
        <taxon>Pezizomycotina</taxon>
        <taxon>Dothideomycetes</taxon>
        <taxon>Dothideomycetidae</taxon>
        <taxon>Mycosphaerellales</taxon>
        <taxon>Mycosphaerellaceae</taxon>
        <taxon>Fulvia</taxon>
    </lineage>
</organism>
<dbReference type="RefSeq" id="XP_047763441.1">
    <property type="nucleotide sequence ID" value="XM_047906030.1"/>
</dbReference>
<reference evidence="2" key="2">
    <citation type="journal article" date="2022" name="Microb. Genom.">
        <title>A chromosome-scale genome assembly of the tomato pathogen Cladosporium fulvum reveals a compartmentalized genome architecture and the presence of a dispensable chromosome.</title>
        <authorList>
            <person name="Zaccaron A.Z."/>
            <person name="Chen L.H."/>
            <person name="Samaras A."/>
            <person name="Stergiopoulos I."/>
        </authorList>
    </citation>
    <scope>NUCLEOTIDE SEQUENCE</scope>
    <source>
        <strain evidence="2">Race5_Kim</strain>
    </source>
</reference>
<keyword evidence="3" id="KW-1185">Reference proteome</keyword>
<evidence type="ECO:0000313" key="2">
    <source>
        <dbReference type="EMBL" id="UJO19075.1"/>
    </source>
</evidence>
<protein>
    <submittedName>
        <fullName evidence="2">Uncharacterized protein</fullName>
    </submittedName>
</protein>
<dbReference type="AlphaFoldDB" id="A0A9Q8UQW1"/>
<proteinExistence type="predicted"/>
<dbReference type="EMBL" id="CP090168">
    <property type="protein sequence ID" value="UJO19075.1"/>
    <property type="molecule type" value="Genomic_DNA"/>
</dbReference>
<gene>
    <name evidence="2" type="ORF">CLAFUR5_06882</name>
</gene>
<dbReference type="KEGG" id="ffu:CLAFUR5_06882"/>
<dbReference type="Proteomes" id="UP000756132">
    <property type="component" value="Chromosome 6"/>
</dbReference>
<evidence type="ECO:0000256" key="1">
    <source>
        <dbReference type="SAM" id="MobiDB-lite"/>
    </source>
</evidence>